<evidence type="ECO:0000313" key="3">
    <source>
        <dbReference type="Proteomes" id="UP001160130"/>
    </source>
</evidence>
<organism evidence="2 3">
    <name type="scientific">Mycolicibacterium frederiksbergense</name>
    <dbReference type="NCBI Taxonomy" id="117567"/>
    <lineage>
        <taxon>Bacteria</taxon>
        <taxon>Bacillati</taxon>
        <taxon>Actinomycetota</taxon>
        <taxon>Actinomycetes</taxon>
        <taxon>Mycobacteriales</taxon>
        <taxon>Mycobacteriaceae</taxon>
        <taxon>Mycolicibacterium</taxon>
    </lineage>
</organism>
<proteinExistence type="predicted"/>
<reference evidence="2 3" key="1">
    <citation type="submission" date="2023-04" db="EMBL/GenBank/DDBJ databases">
        <title>Forest soil microbial communities from Buena Vista Peninsula, Colon Province, Panama.</title>
        <authorList>
            <person name="Bouskill N."/>
        </authorList>
    </citation>
    <scope>NUCLEOTIDE SEQUENCE [LARGE SCALE GENOMIC DNA]</scope>
    <source>
        <strain evidence="2 3">AC80</strain>
    </source>
</reference>
<gene>
    <name evidence="2" type="ORF">M2272_005908</name>
</gene>
<dbReference type="RefSeq" id="WP_280835786.1">
    <property type="nucleotide sequence ID" value="NZ_JARXVE010000016.1"/>
</dbReference>
<sequence>MSKNSGVPGKTVPQAIRAEAARNRQLDRALRTAEQQIALLDQRPGQSARERARLAVSA</sequence>
<evidence type="ECO:0000256" key="1">
    <source>
        <dbReference type="SAM" id="Coils"/>
    </source>
</evidence>
<dbReference type="EMBL" id="JARXVE010000016">
    <property type="protein sequence ID" value="MDH6199240.1"/>
    <property type="molecule type" value="Genomic_DNA"/>
</dbReference>
<evidence type="ECO:0000313" key="2">
    <source>
        <dbReference type="EMBL" id="MDH6199240.1"/>
    </source>
</evidence>
<keyword evidence="3" id="KW-1185">Reference proteome</keyword>
<comment type="caution">
    <text evidence="2">The sequence shown here is derived from an EMBL/GenBank/DDBJ whole genome shotgun (WGS) entry which is preliminary data.</text>
</comment>
<dbReference type="Proteomes" id="UP001160130">
    <property type="component" value="Unassembled WGS sequence"/>
</dbReference>
<protein>
    <submittedName>
        <fullName evidence="2">Small-conductance mechanosensitive channel</fullName>
    </submittedName>
</protein>
<keyword evidence="1" id="KW-0175">Coiled coil</keyword>
<name>A0ABT6LA30_9MYCO</name>
<feature type="coiled-coil region" evidence="1">
    <location>
        <begin position="16"/>
        <end position="43"/>
    </location>
</feature>
<accession>A0ABT6LA30</accession>